<sequence>MGCGNVDIDSKWVCSLELLYLGGNQLTEIPAEMGQLRNLRGLVLCENKLQSLPSTISCLHRLCSLALHRNQLTTLPPEIVGLQGLFELSLRDNPLVVRFVKELIYNPPSLLELSARAVKVSRIRYDPADMPAVLREYMSSAQRCVNPRCKERMLSQSVAVAQVCTLTPEWSTSSLWTSAASTGSPCWSTCAPPAAQTGRLWQPLTTARTMTTFPSTASVEYCWAERIILFKYIIYI</sequence>
<gene>
    <name evidence="3" type="ORF">LAZ67_8003696</name>
</gene>
<keyword evidence="4" id="KW-1185">Reference proteome</keyword>
<dbReference type="InterPro" id="IPR050216">
    <property type="entry name" value="LRR_domain-containing"/>
</dbReference>
<evidence type="ECO:0000313" key="3">
    <source>
        <dbReference type="EMBL" id="UYV71562.1"/>
    </source>
</evidence>
<reference evidence="3 4" key="1">
    <citation type="submission" date="2022-01" db="EMBL/GenBank/DDBJ databases">
        <title>A chromosomal length assembly of Cordylochernes scorpioides.</title>
        <authorList>
            <person name="Zeh D."/>
            <person name="Zeh J."/>
        </authorList>
    </citation>
    <scope>NUCLEOTIDE SEQUENCE [LARGE SCALE GENOMIC DNA]</scope>
    <source>
        <strain evidence="3">IN4F17</strain>
        <tissue evidence="3">Whole Body</tissue>
    </source>
</reference>
<dbReference type="Gene3D" id="3.80.10.10">
    <property type="entry name" value="Ribonuclease Inhibitor"/>
    <property type="match status" value="1"/>
</dbReference>
<dbReference type="EMBL" id="CP092870">
    <property type="protein sequence ID" value="UYV71562.1"/>
    <property type="molecule type" value="Genomic_DNA"/>
</dbReference>
<dbReference type="InterPro" id="IPR001611">
    <property type="entry name" value="Leu-rich_rpt"/>
</dbReference>
<dbReference type="PROSITE" id="PS51450">
    <property type="entry name" value="LRR"/>
    <property type="match status" value="1"/>
</dbReference>
<accession>A0ABY6KRS2</accession>
<evidence type="ECO:0000256" key="2">
    <source>
        <dbReference type="ARBA" id="ARBA00022737"/>
    </source>
</evidence>
<evidence type="ECO:0000313" key="4">
    <source>
        <dbReference type="Proteomes" id="UP001235939"/>
    </source>
</evidence>
<dbReference type="PANTHER" id="PTHR48051">
    <property type="match status" value="1"/>
</dbReference>
<dbReference type="InterPro" id="IPR032675">
    <property type="entry name" value="LRR_dom_sf"/>
</dbReference>
<dbReference type="SUPFAM" id="SSF52075">
    <property type="entry name" value="Outer arm dynein light chain 1"/>
    <property type="match status" value="1"/>
</dbReference>
<dbReference type="SMART" id="SM00369">
    <property type="entry name" value="LRR_TYP"/>
    <property type="match status" value="3"/>
</dbReference>
<proteinExistence type="predicted"/>
<keyword evidence="2" id="KW-0677">Repeat</keyword>
<dbReference type="PANTHER" id="PTHR48051:SF36">
    <property type="entry name" value="CASPASE FAMILY P20 DOMAIN-CONTAINING PROTEIN"/>
    <property type="match status" value="1"/>
</dbReference>
<organism evidence="3 4">
    <name type="scientific">Cordylochernes scorpioides</name>
    <dbReference type="NCBI Taxonomy" id="51811"/>
    <lineage>
        <taxon>Eukaryota</taxon>
        <taxon>Metazoa</taxon>
        <taxon>Ecdysozoa</taxon>
        <taxon>Arthropoda</taxon>
        <taxon>Chelicerata</taxon>
        <taxon>Arachnida</taxon>
        <taxon>Pseudoscorpiones</taxon>
        <taxon>Cheliferoidea</taxon>
        <taxon>Chernetidae</taxon>
        <taxon>Cordylochernes</taxon>
    </lineage>
</organism>
<dbReference type="Pfam" id="PF13855">
    <property type="entry name" value="LRR_8"/>
    <property type="match status" value="1"/>
</dbReference>
<dbReference type="InterPro" id="IPR003591">
    <property type="entry name" value="Leu-rich_rpt_typical-subtyp"/>
</dbReference>
<keyword evidence="1" id="KW-0433">Leucine-rich repeat</keyword>
<evidence type="ECO:0000256" key="1">
    <source>
        <dbReference type="ARBA" id="ARBA00022614"/>
    </source>
</evidence>
<feature type="non-terminal residue" evidence="3">
    <location>
        <position position="236"/>
    </location>
</feature>
<protein>
    <submittedName>
        <fullName evidence="3">LRRC58</fullName>
    </submittedName>
</protein>
<name>A0ABY6KRS2_9ARAC</name>
<dbReference type="Proteomes" id="UP001235939">
    <property type="component" value="Chromosome 08"/>
</dbReference>